<organism evidence="2 3">
    <name type="scientific">Fusarium ambrosium</name>
    <dbReference type="NCBI Taxonomy" id="131363"/>
    <lineage>
        <taxon>Eukaryota</taxon>
        <taxon>Fungi</taxon>
        <taxon>Dikarya</taxon>
        <taxon>Ascomycota</taxon>
        <taxon>Pezizomycotina</taxon>
        <taxon>Sordariomycetes</taxon>
        <taxon>Hypocreomycetidae</taxon>
        <taxon>Hypocreales</taxon>
        <taxon>Nectriaceae</taxon>
        <taxon>Fusarium</taxon>
        <taxon>Fusarium solani species complex</taxon>
    </lineage>
</organism>
<comment type="caution">
    <text evidence="2">The sequence shown here is derived from an EMBL/GenBank/DDBJ whole genome shotgun (WGS) entry which is preliminary data.</text>
</comment>
<feature type="region of interest" description="Disordered" evidence="1">
    <location>
        <begin position="1"/>
        <end position="124"/>
    </location>
</feature>
<feature type="compositionally biased region" description="Basic residues" evidence="1">
    <location>
        <begin position="214"/>
        <end position="225"/>
    </location>
</feature>
<feature type="compositionally biased region" description="Basic and acidic residues" evidence="1">
    <location>
        <begin position="148"/>
        <end position="181"/>
    </location>
</feature>
<feature type="region of interest" description="Disordered" evidence="1">
    <location>
        <begin position="148"/>
        <end position="242"/>
    </location>
</feature>
<protein>
    <submittedName>
        <fullName evidence="2">Uncharacterized protein</fullName>
    </submittedName>
</protein>
<evidence type="ECO:0000256" key="1">
    <source>
        <dbReference type="SAM" id="MobiDB-lite"/>
    </source>
</evidence>
<evidence type="ECO:0000313" key="3">
    <source>
        <dbReference type="Proteomes" id="UP000288429"/>
    </source>
</evidence>
<accession>A0A428SFN9</accession>
<evidence type="ECO:0000313" key="2">
    <source>
        <dbReference type="EMBL" id="RSL88588.1"/>
    </source>
</evidence>
<dbReference type="AlphaFoldDB" id="A0A428SFN9"/>
<feature type="compositionally biased region" description="Polar residues" evidence="1">
    <location>
        <begin position="55"/>
        <end position="64"/>
    </location>
</feature>
<feature type="compositionally biased region" description="Basic and acidic residues" evidence="1">
    <location>
        <begin position="233"/>
        <end position="242"/>
    </location>
</feature>
<reference evidence="2 3" key="1">
    <citation type="submission" date="2017-06" db="EMBL/GenBank/DDBJ databases">
        <title>Cmopartive genomic analysis of Ambrosia Fusariam Clade fungi.</title>
        <authorList>
            <person name="Stajich J.E."/>
            <person name="Carrillo J."/>
            <person name="Kijimoto T."/>
            <person name="Eskalen A."/>
            <person name="O'Donnell K."/>
            <person name="Kasson M."/>
        </authorList>
    </citation>
    <scope>NUCLEOTIDE SEQUENCE [LARGE SCALE GENOMIC DNA]</scope>
    <source>
        <strain evidence="2 3">NRRL 20438</strain>
    </source>
</reference>
<gene>
    <name evidence="2" type="ORF">CDV31_016035</name>
</gene>
<proteinExistence type="predicted"/>
<dbReference type="Proteomes" id="UP000288429">
    <property type="component" value="Unassembled WGS sequence"/>
</dbReference>
<feature type="compositionally biased region" description="Polar residues" evidence="1">
    <location>
        <begin position="36"/>
        <end position="46"/>
    </location>
</feature>
<keyword evidence="3" id="KW-1185">Reference proteome</keyword>
<feature type="compositionally biased region" description="Basic and acidic residues" evidence="1">
    <location>
        <begin position="69"/>
        <end position="79"/>
    </location>
</feature>
<dbReference type="EMBL" id="NIZV01000472">
    <property type="protein sequence ID" value="RSL88588.1"/>
    <property type="molecule type" value="Genomic_DNA"/>
</dbReference>
<sequence>MARQAKSQAKPLREGSAPTAHEGNTGTRSRARLHQQEGNVTANATDSRALGNKRQLGQTVPSNHISKKSKLDDPADKTTGDSGETDDEIEAETMRQTMEAQEVRKKADEEALRKKRGENQTLLKKLEEQAILKKKEEEQALLKKAEEEALEKEKKEEEALGRKEQEDAIGKQAEEEPDRQQAEGAEGAETGSQVTANSEMEVGNGLQGKSQAQTRKRAAGKKKAGKQTARNMTNEEHPHWGR</sequence>
<feature type="compositionally biased region" description="Basic and acidic residues" evidence="1">
    <location>
        <begin position="101"/>
        <end position="112"/>
    </location>
</feature>
<name>A0A428SFN9_9HYPO</name>